<keyword evidence="1" id="KW-0175">Coiled coil</keyword>
<name>A0A4D7AWU0_9FIRM</name>
<keyword evidence="3" id="KW-1185">Reference proteome</keyword>
<dbReference type="Proteomes" id="UP000298642">
    <property type="component" value="Chromosome"/>
</dbReference>
<protein>
    <recommendedName>
        <fullName evidence="4">Rad50/SbcC-type AAA domain-containing protein</fullName>
    </recommendedName>
</protein>
<organism evidence="2 3">
    <name type="scientific">Dysosmobacter welbionis</name>
    <dbReference type="NCBI Taxonomy" id="2093857"/>
    <lineage>
        <taxon>Bacteria</taxon>
        <taxon>Bacillati</taxon>
        <taxon>Bacillota</taxon>
        <taxon>Clostridia</taxon>
        <taxon>Eubacteriales</taxon>
        <taxon>Oscillospiraceae</taxon>
        <taxon>Dysosmobacter</taxon>
    </lineage>
</organism>
<reference evidence="3" key="1">
    <citation type="submission" date="2018-12" db="EMBL/GenBank/DDBJ databases">
        <title>Dusodibacter welbiota gen. nov., sp. nov., isolated from human faeces and emended description of the Oscillibacter genus.</title>
        <authorList>
            <person name="Le Roy T."/>
            <person name="Van der Smissen P."/>
            <person name="Delzenne N."/>
            <person name="Muccioli G."/>
            <person name="Collet J.F."/>
            <person name="Cani P.D."/>
        </authorList>
    </citation>
    <scope>NUCLEOTIDE SEQUENCE [LARGE SCALE GENOMIC DNA]</scope>
    <source>
        <strain evidence="3">J115</strain>
    </source>
</reference>
<feature type="coiled-coil region" evidence="1">
    <location>
        <begin position="305"/>
        <end position="377"/>
    </location>
</feature>
<dbReference type="EMBL" id="CP034413">
    <property type="protein sequence ID" value="QCI60266.1"/>
    <property type="molecule type" value="Genomic_DNA"/>
</dbReference>
<evidence type="ECO:0000313" key="3">
    <source>
        <dbReference type="Proteomes" id="UP000298642"/>
    </source>
</evidence>
<gene>
    <name evidence="2" type="ORF">EIO64_14470</name>
</gene>
<sequence>MKIRKVAVGNAAEAFIEGNFTNGVNIISSDDNNKGKTIVIQSMMYALGNEPTFPTSFEFQKYYYYIEFEEAGIIFKLCRSGDGFVLKRESTVLIFDNVSELKRYWNRNIFPLPSIAKNQLLRIVDPVLYVQLFFIGQDKKDTSNIANHGFYNKQDFIDMLYAYAGLIGEQLPQERIDEIKSHIITLSDEKKLLLQQHKILKSKKTPVSYLSAESDRLAFGKKIESLERVQNKIAELRKARNSVSTRKSKWEHTINELRSLNRTISCGELRCMDCNSTNISFSTGESVQTSYSFDVSTVEMRNEIIHSISEKISAYSEEIERLSAEIIIEQERLQSLMDDESVSLESIVAYKKDIFSASDAEARIKEIDMEVATLKSQLLASENASIETQEQRVALLSAIIGKMNELYHQIDPDGNIIYSSLFTQRNEVYSGSEATIFHVVKLFALQFVLRHSFPIVIDSFRAEDLSTGKENTVLEISKSIDKQVILTTTLKHEEIGKYDDLPDVNHINYQSHTPSKILDGAFVESFVALLNDLSIEI</sequence>
<evidence type="ECO:0008006" key="4">
    <source>
        <dbReference type="Google" id="ProtNLM"/>
    </source>
</evidence>
<dbReference type="KEGG" id="obj:EIO64_14470"/>
<proteinExistence type="predicted"/>
<dbReference type="AlphaFoldDB" id="A0A4D7AWU0"/>
<dbReference type="RefSeq" id="WP_119310694.1">
    <property type="nucleotide sequence ID" value="NZ_CP034413.3"/>
</dbReference>
<dbReference type="GeneID" id="89521803"/>
<evidence type="ECO:0000256" key="1">
    <source>
        <dbReference type="SAM" id="Coils"/>
    </source>
</evidence>
<accession>A0A4D7AWU0</accession>
<evidence type="ECO:0000313" key="2">
    <source>
        <dbReference type="EMBL" id="QCI60266.1"/>
    </source>
</evidence>